<evidence type="ECO:0000313" key="3">
    <source>
        <dbReference type="EMBL" id="SHO67183.1"/>
    </source>
</evidence>
<dbReference type="PANTHER" id="PTHR43861">
    <property type="entry name" value="TRANS-ACONITATE 2-METHYLTRANSFERASE-RELATED"/>
    <property type="match status" value="1"/>
</dbReference>
<evidence type="ECO:0000259" key="1">
    <source>
        <dbReference type="Pfam" id="PF08242"/>
    </source>
</evidence>
<gene>
    <name evidence="3" type="ORF">SAMN02745172_03856</name>
</gene>
<organism evidence="3 4">
    <name type="scientific">Pseudoxanthobacter soli DSM 19599</name>
    <dbReference type="NCBI Taxonomy" id="1123029"/>
    <lineage>
        <taxon>Bacteria</taxon>
        <taxon>Pseudomonadati</taxon>
        <taxon>Pseudomonadota</taxon>
        <taxon>Alphaproteobacteria</taxon>
        <taxon>Hyphomicrobiales</taxon>
        <taxon>Segnochrobactraceae</taxon>
        <taxon>Pseudoxanthobacter</taxon>
    </lineage>
</organism>
<evidence type="ECO:0000259" key="2">
    <source>
        <dbReference type="Pfam" id="PF10119"/>
    </source>
</evidence>
<dbReference type="InterPro" id="IPR013217">
    <property type="entry name" value="Methyltransf_12"/>
</dbReference>
<dbReference type="GO" id="GO:0008168">
    <property type="term" value="F:methyltransferase activity"/>
    <property type="evidence" value="ECO:0007669"/>
    <property type="project" value="UniProtKB-KW"/>
</dbReference>
<dbReference type="STRING" id="1123029.SAMN02745172_03856"/>
<keyword evidence="3" id="KW-0489">Methyltransferase</keyword>
<dbReference type="Pfam" id="PF08242">
    <property type="entry name" value="Methyltransf_12"/>
    <property type="match status" value="1"/>
</dbReference>
<name>A0A1M7ZQI6_9HYPH</name>
<keyword evidence="3" id="KW-0808">Transferase</keyword>
<dbReference type="GO" id="GO:0032259">
    <property type="term" value="P:methylation"/>
    <property type="evidence" value="ECO:0007669"/>
    <property type="project" value="UniProtKB-KW"/>
</dbReference>
<sequence>MDSWSNGYVSDIEYLPGFYVEQTPGHLLLSCLLNGFEPPFSGDRFTYCELGCGQGNTANIIAAANPNATVIAVDFNPAHIARARQAAEAAGLTNIQFFEEGFADLIHRTGLPEFDIVSLHGVWSWIGEDDRKDVTTFLKKAVKPGGLVAVTYNAMPGWATTLPIQHLLMDFARFSHETSDKRVVDGLDFIDRLRAAGSYAANDEALLKQIRGGDKVAPDRAVYLAHEYLNQNWRPLYHSETASMLAEAKLGFIGSATLLETFPDLMLRPDQREILNSVPAGSFRETVKDYLTNRRFRRDVFVRGPRKLTDSERDAWLENVGLAATITAEAAKLVLDVPVGTAELPKDHYHPVFEALAARPHTLRELADLPPLRNLAGAPSMVELAGILAGTSQAILLPWGLSNRGLTEQVLRYNVRATAEVFEQRAAHTAIALPLSGGGMSLPTMDALVYFGITGGRATSDEELVELLYRKLSVGKVPLMKDGAVVSEPEAVRAMIVESVNWGLQHRVPLWKQLGAIF</sequence>
<feature type="domain" description="Methyltransferase type 12" evidence="1">
    <location>
        <begin position="49"/>
        <end position="147"/>
    </location>
</feature>
<reference evidence="3 4" key="1">
    <citation type="submission" date="2016-12" db="EMBL/GenBank/DDBJ databases">
        <authorList>
            <person name="Song W.-J."/>
            <person name="Kurnit D.M."/>
        </authorList>
    </citation>
    <scope>NUCLEOTIDE SEQUENCE [LARGE SCALE GENOMIC DNA]</scope>
    <source>
        <strain evidence="3 4">DSM 19599</strain>
    </source>
</reference>
<dbReference type="CDD" id="cd02440">
    <property type="entry name" value="AdoMet_MTases"/>
    <property type="match status" value="1"/>
</dbReference>
<keyword evidence="4" id="KW-1185">Reference proteome</keyword>
<dbReference type="InterPro" id="IPR018773">
    <property type="entry name" value="MeTrfase_reg_dom_prd"/>
</dbReference>
<dbReference type="Pfam" id="PF10119">
    <property type="entry name" value="MethyTransf_Reg"/>
    <property type="match status" value="1"/>
</dbReference>
<dbReference type="EMBL" id="FRXO01000011">
    <property type="protein sequence ID" value="SHO67183.1"/>
    <property type="molecule type" value="Genomic_DNA"/>
</dbReference>
<dbReference type="InterPro" id="IPR029063">
    <property type="entry name" value="SAM-dependent_MTases_sf"/>
</dbReference>
<dbReference type="Gene3D" id="3.40.50.150">
    <property type="entry name" value="Vaccinia Virus protein VP39"/>
    <property type="match status" value="1"/>
</dbReference>
<protein>
    <submittedName>
        <fullName evidence="3">Methyltransferase domain-containing protein</fullName>
    </submittedName>
</protein>
<evidence type="ECO:0000313" key="4">
    <source>
        <dbReference type="Proteomes" id="UP000186406"/>
    </source>
</evidence>
<dbReference type="AlphaFoldDB" id="A0A1M7ZQI6"/>
<dbReference type="SUPFAM" id="SSF53335">
    <property type="entry name" value="S-adenosyl-L-methionine-dependent methyltransferases"/>
    <property type="match status" value="1"/>
</dbReference>
<dbReference type="RefSeq" id="WP_073631754.1">
    <property type="nucleotide sequence ID" value="NZ_FRXO01000011.1"/>
</dbReference>
<dbReference type="OrthoDB" id="5298787at2"/>
<accession>A0A1M7ZQI6</accession>
<feature type="domain" description="Methyltransferase regulatory" evidence="2">
    <location>
        <begin position="222"/>
        <end position="303"/>
    </location>
</feature>
<proteinExistence type="predicted"/>
<dbReference type="Proteomes" id="UP000186406">
    <property type="component" value="Unassembled WGS sequence"/>
</dbReference>